<evidence type="ECO:0000256" key="3">
    <source>
        <dbReference type="ARBA" id="ARBA00022525"/>
    </source>
</evidence>
<dbReference type="Gene3D" id="3.55.50.10">
    <property type="entry name" value="Baseplate protein-like domains"/>
    <property type="match status" value="1"/>
</dbReference>
<evidence type="ECO:0000313" key="7">
    <source>
        <dbReference type="EMBL" id="MDC0749945.1"/>
    </source>
</evidence>
<feature type="domain" description="Gp5/Type VI secretion system Vgr protein OB-fold" evidence="5">
    <location>
        <begin position="413"/>
        <end position="481"/>
    </location>
</feature>
<evidence type="ECO:0000259" key="6">
    <source>
        <dbReference type="Pfam" id="PF22178"/>
    </source>
</evidence>
<keyword evidence="3" id="KW-0964">Secreted</keyword>
<evidence type="ECO:0000313" key="8">
    <source>
        <dbReference type="Proteomes" id="UP001221411"/>
    </source>
</evidence>
<dbReference type="NCBIfam" id="TIGR03361">
    <property type="entry name" value="VI_Rhs_Vgr"/>
    <property type="match status" value="1"/>
</dbReference>
<protein>
    <submittedName>
        <fullName evidence="7">Type VI secretion system tip protein TssI/VgrG</fullName>
    </submittedName>
</protein>
<dbReference type="EMBL" id="JAQNDO010000001">
    <property type="protein sequence ID" value="MDC0749945.1"/>
    <property type="molecule type" value="Genomic_DNA"/>
</dbReference>
<dbReference type="SUPFAM" id="SSF69349">
    <property type="entry name" value="Phage fibre proteins"/>
    <property type="match status" value="1"/>
</dbReference>
<sequence length="655" mass="73247">MQSCRVSEPRGVVMSNGLDQLRNQAQQRPNLSVTVASGDALDVRRFSVREAMSSLFEVNLTVHTDEHDIDFDRVLGQPARFTIHAGHERFWAGICNHIQHVGGDEKGQSIYRLTIVPELWLLTQRRDYYMFQQKSELDIALEVLDDWGIEPVRKLSGTYKKRKYRVQYAETDYTFLCRMLEDAGISFYFEQSEDKMRLVLADAPQRAEPRAHALAFHDDVSMVTGEYVTQVNVGQEVRPGRYTMRDHDYRRAANFKLMSSAEGANVEIEKKLERYHYTPGAFLFGATKGDDTPSADDKGKARTDEGEAAQLAQKRLEAKRANAKTCTFMTNALDLAPGLVFQIKGHLREKLNRERQLVVEAVHEGTSYGETVHHCVSRSAEVPYRPPVETPKPKVNGVESATVVGPPGEEIHTDEFGRVRVHFHWDRASQMDDNSSCWIHVSQPWGGAGYGATNLPRIGQEVLVDFLGGDPDRPVIVGRVYTNLQKTPYKLPENKTQSGWKSNSTGGGGGYNEIMFEDAVGKELVRMQAEKDLTKLVKNDESVMIGRDRESAIGNNESQTVGNDFIKLVMNCAREMVGMNRARGVGNDETVEVGRHQVVAIGKTQTTNVGEKIEIVCGESRIVMEKSGRIVISGSDITVSSTGHVQVWGDPIDLN</sequence>
<accession>A0ABT5F761</accession>
<feature type="domain" description="Gp5/Type VI secretion system Vgr C-terminal trimerisation" evidence="6">
    <location>
        <begin position="498"/>
        <end position="609"/>
    </location>
</feature>
<dbReference type="Pfam" id="PF04717">
    <property type="entry name" value="Phage_base_V"/>
    <property type="match status" value="1"/>
</dbReference>
<comment type="caution">
    <text evidence="7">The sequence shown here is derived from an EMBL/GenBank/DDBJ whole genome shotgun (WGS) entry which is preliminary data.</text>
</comment>
<feature type="compositionally biased region" description="Basic and acidic residues" evidence="4">
    <location>
        <begin position="288"/>
        <end position="305"/>
    </location>
</feature>
<name>A0ABT5F761_9BACT</name>
<dbReference type="Gene3D" id="4.10.220.110">
    <property type="match status" value="1"/>
</dbReference>
<keyword evidence="8" id="KW-1185">Reference proteome</keyword>
<dbReference type="Proteomes" id="UP001221411">
    <property type="component" value="Unassembled WGS sequence"/>
</dbReference>
<organism evidence="7 8">
    <name type="scientific">Polyangium mundeleinium</name>
    <dbReference type="NCBI Taxonomy" id="2995306"/>
    <lineage>
        <taxon>Bacteria</taxon>
        <taxon>Pseudomonadati</taxon>
        <taxon>Myxococcota</taxon>
        <taxon>Polyangia</taxon>
        <taxon>Polyangiales</taxon>
        <taxon>Polyangiaceae</taxon>
        <taxon>Polyangium</taxon>
    </lineage>
</organism>
<evidence type="ECO:0000256" key="1">
    <source>
        <dbReference type="ARBA" id="ARBA00004613"/>
    </source>
</evidence>
<dbReference type="InterPro" id="IPR017847">
    <property type="entry name" value="T6SS_RhsGE_Vgr_subset"/>
</dbReference>
<gene>
    <name evidence="7" type="primary">tssI</name>
    <name evidence="7" type="ORF">POL67_51950</name>
</gene>
<dbReference type="InterPro" id="IPR050708">
    <property type="entry name" value="T6SS_VgrG/RHS"/>
</dbReference>
<dbReference type="Gene3D" id="2.40.50.230">
    <property type="entry name" value="Gp5 N-terminal domain"/>
    <property type="match status" value="1"/>
</dbReference>
<feature type="region of interest" description="Disordered" evidence="4">
    <location>
        <begin position="383"/>
        <end position="411"/>
    </location>
</feature>
<dbReference type="Gene3D" id="2.30.110.50">
    <property type="match status" value="1"/>
</dbReference>
<dbReference type="InterPro" id="IPR054030">
    <property type="entry name" value="Gp5_Vgr_C"/>
</dbReference>
<evidence type="ECO:0000256" key="4">
    <source>
        <dbReference type="SAM" id="MobiDB-lite"/>
    </source>
</evidence>
<dbReference type="InterPro" id="IPR006531">
    <property type="entry name" value="Gp5/Vgr_OB"/>
</dbReference>
<dbReference type="SUPFAM" id="SSF69279">
    <property type="entry name" value="Phage tail proteins"/>
    <property type="match status" value="2"/>
</dbReference>
<proteinExistence type="inferred from homology"/>
<dbReference type="PANTHER" id="PTHR32305">
    <property type="match status" value="1"/>
</dbReference>
<dbReference type="InterPro" id="IPR006533">
    <property type="entry name" value="T6SS_Vgr_RhsGE"/>
</dbReference>
<dbReference type="SUPFAM" id="SSF69255">
    <property type="entry name" value="gp5 N-terminal domain-like"/>
    <property type="match status" value="1"/>
</dbReference>
<evidence type="ECO:0000259" key="5">
    <source>
        <dbReference type="Pfam" id="PF04717"/>
    </source>
</evidence>
<evidence type="ECO:0000256" key="2">
    <source>
        <dbReference type="ARBA" id="ARBA00005558"/>
    </source>
</evidence>
<reference evidence="7 8" key="1">
    <citation type="submission" date="2022-11" db="EMBL/GenBank/DDBJ databases">
        <title>Minimal conservation of predation-associated metabolite biosynthetic gene clusters underscores biosynthetic potential of Myxococcota including descriptions for ten novel species: Archangium lansinium sp. nov., Myxococcus landrumus sp. nov., Nannocystis bai.</title>
        <authorList>
            <person name="Ahearne A."/>
            <person name="Stevens C."/>
            <person name="Dowd S."/>
        </authorList>
    </citation>
    <scope>NUCLEOTIDE SEQUENCE [LARGE SCALE GENOMIC DNA]</scope>
    <source>
        <strain evidence="7 8">RJM3</strain>
    </source>
</reference>
<comment type="similarity">
    <text evidence="2">Belongs to the VgrG protein family.</text>
</comment>
<dbReference type="InterPro" id="IPR037026">
    <property type="entry name" value="Vgr_OB-fold_dom_sf"/>
</dbReference>
<dbReference type="PANTHER" id="PTHR32305:SF15">
    <property type="entry name" value="PROTEIN RHSA-RELATED"/>
    <property type="match status" value="1"/>
</dbReference>
<comment type="subcellular location">
    <subcellularLocation>
        <location evidence="1">Secreted</location>
    </subcellularLocation>
</comment>
<dbReference type="Pfam" id="PF05954">
    <property type="entry name" value="Phage_GPD"/>
    <property type="match status" value="1"/>
</dbReference>
<dbReference type="Pfam" id="PF22178">
    <property type="entry name" value="Gp5_trimer_C"/>
    <property type="match status" value="1"/>
</dbReference>
<dbReference type="NCBIfam" id="TIGR01646">
    <property type="entry name" value="vgr_GE"/>
    <property type="match status" value="1"/>
</dbReference>
<feature type="region of interest" description="Disordered" evidence="4">
    <location>
        <begin position="286"/>
        <end position="306"/>
    </location>
</feature>